<feature type="chain" id="PRO_5022086254" evidence="1">
    <location>
        <begin position="26"/>
        <end position="114"/>
    </location>
</feature>
<dbReference type="AlphaFoldDB" id="A0A549SLZ9"/>
<dbReference type="Proteomes" id="UP000316801">
    <property type="component" value="Unassembled WGS sequence"/>
</dbReference>
<proteinExistence type="predicted"/>
<evidence type="ECO:0000313" key="2">
    <source>
        <dbReference type="EMBL" id="TRL30653.1"/>
    </source>
</evidence>
<comment type="caution">
    <text evidence="2">The sequence shown here is derived from an EMBL/GenBank/DDBJ whole genome shotgun (WGS) entry which is preliminary data.</text>
</comment>
<reference evidence="2 3" key="1">
    <citation type="submission" date="2019-07" db="EMBL/GenBank/DDBJ databases">
        <title>Ln-dependent methylotrophs.</title>
        <authorList>
            <person name="Tani A."/>
        </authorList>
    </citation>
    <scope>NUCLEOTIDE SEQUENCE [LARGE SCALE GENOMIC DNA]</scope>
    <source>
        <strain evidence="2 3">SM12</strain>
    </source>
</reference>
<dbReference type="RefSeq" id="WP_143127998.1">
    <property type="nucleotide sequence ID" value="NZ_VJMG01000112.1"/>
</dbReference>
<feature type="signal peptide" evidence="1">
    <location>
        <begin position="1"/>
        <end position="25"/>
    </location>
</feature>
<dbReference type="EMBL" id="VJMG01000112">
    <property type="protein sequence ID" value="TRL30653.1"/>
    <property type="molecule type" value="Genomic_DNA"/>
</dbReference>
<gene>
    <name evidence="2" type="ORF">FNA46_25225</name>
</gene>
<name>A0A549SLZ9_9HYPH</name>
<evidence type="ECO:0000313" key="3">
    <source>
        <dbReference type="Proteomes" id="UP000316801"/>
    </source>
</evidence>
<keyword evidence="1" id="KW-0732">Signal</keyword>
<organism evidence="2 3">
    <name type="scientific">Rhizobium straminoryzae</name>
    <dbReference type="NCBI Taxonomy" id="1387186"/>
    <lineage>
        <taxon>Bacteria</taxon>
        <taxon>Pseudomonadati</taxon>
        <taxon>Pseudomonadota</taxon>
        <taxon>Alphaproteobacteria</taxon>
        <taxon>Hyphomicrobiales</taxon>
        <taxon>Rhizobiaceae</taxon>
        <taxon>Rhizobium/Agrobacterium group</taxon>
        <taxon>Rhizobium</taxon>
    </lineage>
</organism>
<evidence type="ECO:0000256" key="1">
    <source>
        <dbReference type="SAM" id="SignalP"/>
    </source>
</evidence>
<sequence>MRAAAFLLSTLMGASFLLLPLVAQANEELVLENKTDGMIIRFTVRPADGKGQKVELLKKRGLAAGKSRTLVVPTDGKTCLYSIFAEFEAPDYQQGYENVSDKLDVCEVGTYTIE</sequence>
<protein>
    <submittedName>
        <fullName evidence="2">Uncharacterized protein</fullName>
    </submittedName>
</protein>
<keyword evidence="3" id="KW-1185">Reference proteome</keyword>
<accession>A0A549SLZ9</accession>